<name>A0A7R8VMV5_TIMDO</name>
<organism evidence="1">
    <name type="scientific">Timema douglasi</name>
    <name type="common">Walking stick</name>
    <dbReference type="NCBI Taxonomy" id="61478"/>
    <lineage>
        <taxon>Eukaryota</taxon>
        <taxon>Metazoa</taxon>
        <taxon>Ecdysozoa</taxon>
        <taxon>Arthropoda</taxon>
        <taxon>Hexapoda</taxon>
        <taxon>Insecta</taxon>
        <taxon>Pterygota</taxon>
        <taxon>Neoptera</taxon>
        <taxon>Polyneoptera</taxon>
        <taxon>Phasmatodea</taxon>
        <taxon>Timematodea</taxon>
        <taxon>Timematoidea</taxon>
        <taxon>Timematidae</taxon>
        <taxon>Timema</taxon>
    </lineage>
</organism>
<evidence type="ECO:0000313" key="1">
    <source>
        <dbReference type="EMBL" id="CAD7201449.1"/>
    </source>
</evidence>
<reference evidence="1" key="1">
    <citation type="submission" date="2020-11" db="EMBL/GenBank/DDBJ databases">
        <authorList>
            <person name="Tran Van P."/>
        </authorList>
    </citation>
    <scope>NUCLEOTIDE SEQUENCE</scope>
</reference>
<protein>
    <submittedName>
        <fullName evidence="1">Uncharacterized protein</fullName>
    </submittedName>
</protein>
<gene>
    <name evidence="1" type="ORF">TDIB3V08_LOCUS7648</name>
</gene>
<accession>A0A7R8VMV5</accession>
<dbReference type="EMBL" id="OA568369">
    <property type="protein sequence ID" value="CAD7201449.1"/>
    <property type="molecule type" value="Genomic_DNA"/>
</dbReference>
<dbReference type="AlphaFoldDB" id="A0A7R8VMV5"/>
<sequence>MCWQQEEQVLGEAPSVSPRDVHVQPVQQRVSLPVREGQTALLLHPVYQHHAVSLLYSALLLNRTPCGVAYLYQYYQCSYLLPQEVKLTLSGWSTCQSQDLSHGQEHLGAESTSSTDHLSDTTIVRRAVLLTVCNARCRATNVLTKEEFHFFLTGGVSLENPLKNRASSWLGDKSWDELCRVTHLPAFYGTHQPTLATLSGLVFKITIQQSQCTKTH</sequence>
<proteinExistence type="predicted"/>